<evidence type="ECO:0000259" key="4">
    <source>
        <dbReference type="PROSITE" id="PS50600"/>
    </source>
</evidence>
<dbReference type="OrthoDB" id="309994at2759"/>
<keyword evidence="1" id="KW-0645">Protease</keyword>
<keyword evidence="2" id="KW-0378">Hydrolase</keyword>
<feature type="domain" description="Ubiquitin-like protease family profile" evidence="4">
    <location>
        <begin position="278"/>
        <end position="456"/>
    </location>
</feature>
<evidence type="ECO:0000256" key="3">
    <source>
        <dbReference type="ARBA" id="ARBA00022807"/>
    </source>
</evidence>
<dbReference type="PROSITE" id="PS50600">
    <property type="entry name" value="ULP_PROTEASE"/>
    <property type="match status" value="1"/>
</dbReference>
<proteinExistence type="predicted"/>
<keyword evidence="3" id="KW-0788">Thiol protease</keyword>
<evidence type="ECO:0000256" key="2">
    <source>
        <dbReference type="ARBA" id="ARBA00022801"/>
    </source>
</evidence>
<reference evidence="5" key="1">
    <citation type="submission" date="2021-01" db="EMBL/GenBank/DDBJ databases">
        <authorList>
            <consortium name="Genoscope - CEA"/>
            <person name="William W."/>
        </authorList>
    </citation>
    <scope>NUCLEOTIDE SEQUENCE</scope>
</reference>
<gene>
    <name evidence="5" type="ORF">PSON_ATCC_30995.1.T1890008</name>
</gene>
<dbReference type="PANTHER" id="PTHR46468:SF1">
    <property type="entry name" value="SENTRIN-SPECIFIC PROTEASE 8"/>
    <property type="match status" value="1"/>
</dbReference>
<dbReference type="AlphaFoldDB" id="A0A8S1RIT9"/>
<accession>A0A8S1RIT9</accession>
<keyword evidence="6" id="KW-1185">Reference proteome</keyword>
<dbReference type="GO" id="GO:0008234">
    <property type="term" value="F:cysteine-type peptidase activity"/>
    <property type="evidence" value="ECO:0007669"/>
    <property type="project" value="UniProtKB-KW"/>
</dbReference>
<evidence type="ECO:0000313" key="6">
    <source>
        <dbReference type="Proteomes" id="UP000692954"/>
    </source>
</evidence>
<evidence type="ECO:0000256" key="1">
    <source>
        <dbReference type="ARBA" id="ARBA00022670"/>
    </source>
</evidence>
<dbReference type="GO" id="GO:0019784">
    <property type="term" value="F:deNEDDylase activity"/>
    <property type="evidence" value="ECO:0007669"/>
    <property type="project" value="InterPro"/>
</dbReference>
<dbReference type="Pfam" id="PF02902">
    <property type="entry name" value="Peptidase_C48"/>
    <property type="match status" value="1"/>
</dbReference>
<evidence type="ECO:0000313" key="5">
    <source>
        <dbReference type="EMBL" id="CAD8128431.1"/>
    </source>
</evidence>
<dbReference type="InterPro" id="IPR044613">
    <property type="entry name" value="Nep1/2-like"/>
</dbReference>
<comment type="caution">
    <text evidence="5">The sequence shown here is derived from an EMBL/GenBank/DDBJ whole genome shotgun (WGS) entry which is preliminary data.</text>
</comment>
<dbReference type="Proteomes" id="UP000692954">
    <property type="component" value="Unassembled WGS sequence"/>
</dbReference>
<sequence>MQNQNYFKKVSKPKKNKVENALISYEEQPSINKTRSLSVNSRSNYFQNEVESKTIQIINEISIIKQQTNKQNNYIFQNLQQKQNILLNQESQSIIMQQSQVIKSNLMEFQEVCKSKEMQTILFQGNKLYNHLLLFNHSQFYYNSESLKYEKLDKASSNKFQLTGKLYDVKFDQNKNPKYLIQEGTFEIFLDKNLFILNGQGVEYCGKSNNEKYRGEFVNGKYKQNQENKTNFIRSQSAPIKKILIYDFQTGTLLNKDQENKQQNYDQKYIRIWCKYNEQISMQDIIILQQNGRLTSSIIDCYVYHLNLLSEEKYFKKDRNKQKTIDKILFLTSAFTTNFGDNYTFEKAKQLFEIELLQFQEMNFELKKIYSWVGFPINKCNYHWYFVLFDLKSGKCLIFDSLKNSISNINRNEKLLSTLSQLLQIQLLQIELSQYSGQQVDSYSCGYHICEFMKYRQEIQFEDNKEYQYNQKQIANILEQVITNKEL</sequence>
<dbReference type="InterPro" id="IPR003653">
    <property type="entry name" value="Peptidase_C48_C"/>
</dbReference>
<dbReference type="PANTHER" id="PTHR46468">
    <property type="entry name" value="SENTRIN-SPECIFIC PROTEASE 8"/>
    <property type="match status" value="1"/>
</dbReference>
<dbReference type="GO" id="GO:0006508">
    <property type="term" value="P:proteolysis"/>
    <property type="evidence" value="ECO:0007669"/>
    <property type="project" value="UniProtKB-KW"/>
</dbReference>
<protein>
    <recommendedName>
        <fullName evidence="4">Ubiquitin-like protease family profile domain-containing protein</fullName>
    </recommendedName>
</protein>
<dbReference type="EMBL" id="CAJJDN010000189">
    <property type="protein sequence ID" value="CAD8128431.1"/>
    <property type="molecule type" value="Genomic_DNA"/>
</dbReference>
<name>A0A8S1RIT9_9CILI</name>
<dbReference type="GO" id="GO:0000338">
    <property type="term" value="P:protein deneddylation"/>
    <property type="evidence" value="ECO:0007669"/>
    <property type="project" value="TreeGrafter"/>
</dbReference>
<organism evidence="5 6">
    <name type="scientific">Paramecium sonneborni</name>
    <dbReference type="NCBI Taxonomy" id="65129"/>
    <lineage>
        <taxon>Eukaryota</taxon>
        <taxon>Sar</taxon>
        <taxon>Alveolata</taxon>
        <taxon>Ciliophora</taxon>
        <taxon>Intramacronucleata</taxon>
        <taxon>Oligohymenophorea</taxon>
        <taxon>Peniculida</taxon>
        <taxon>Parameciidae</taxon>
        <taxon>Paramecium</taxon>
    </lineage>
</organism>